<dbReference type="EMBL" id="HBUF01318906">
    <property type="protein sequence ID" value="CAG6694572.1"/>
    <property type="molecule type" value="Transcribed_RNA"/>
</dbReference>
<reference evidence="1" key="1">
    <citation type="submission" date="2021-05" db="EMBL/GenBank/DDBJ databases">
        <authorList>
            <person name="Alioto T."/>
            <person name="Alioto T."/>
            <person name="Gomez Garrido J."/>
        </authorList>
    </citation>
    <scope>NUCLEOTIDE SEQUENCE</scope>
</reference>
<dbReference type="AlphaFoldDB" id="A0A8D9BU38"/>
<name>A0A8D9BU38_9HEMI</name>
<sequence>MKCGGFSSQPMDWLHNCCKRILILTITGDRKPNTSHILAAKERIDLFVQVTSMLSCILNEKLSSFAFHCIPKILETLLVSHSRFLQSLSSSGMCCKRDNELEDHFTSSKPPDLKKLLSSR</sequence>
<organism evidence="1">
    <name type="scientific">Cacopsylla melanoneura</name>
    <dbReference type="NCBI Taxonomy" id="428564"/>
    <lineage>
        <taxon>Eukaryota</taxon>
        <taxon>Metazoa</taxon>
        <taxon>Ecdysozoa</taxon>
        <taxon>Arthropoda</taxon>
        <taxon>Hexapoda</taxon>
        <taxon>Insecta</taxon>
        <taxon>Pterygota</taxon>
        <taxon>Neoptera</taxon>
        <taxon>Paraneoptera</taxon>
        <taxon>Hemiptera</taxon>
        <taxon>Sternorrhyncha</taxon>
        <taxon>Psylloidea</taxon>
        <taxon>Psyllidae</taxon>
        <taxon>Psyllinae</taxon>
        <taxon>Cacopsylla</taxon>
    </lineage>
</organism>
<protein>
    <submittedName>
        <fullName evidence="1">Uncharacterized protein</fullName>
    </submittedName>
</protein>
<accession>A0A8D9BU38</accession>
<evidence type="ECO:0000313" key="1">
    <source>
        <dbReference type="EMBL" id="CAG6789264.1"/>
    </source>
</evidence>
<proteinExistence type="predicted"/>
<dbReference type="EMBL" id="HBUF01664118">
    <property type="protein sequence ID" value="CAG6789264.1"/>
    <property type="molecule type" value="Transcribed_RNA"/>
</dbReference>